<gene>
    <name evidence="9" type="ORF">H696_05715</name>
</gene>
<feature type="compositionally biased region" description="Pro residues" evidence="8">
    <location>
        <begin position="600"/>
        <end position="612"/>
    </location>
</feature>
<dbReference type="eggNOG" id="KOG2901">
    <property type="taxonomic scope" value="Eukaryota"/>
</dbReference>
<dbReference type="PANTHER" id="PTHR12049:SF7">
    <property type="entry name" value="PROTEIN ARGININE METHYLTRANSFERASE NDUFAF7, MITOCHONDRIAL"/>
    <property type="match status" value="1"/>
</dbReference>
<organism evidence="9">
    <name type="scientific">Fonticula alba</name>
    <name type="common">Slime mold</name>
    <dbReference type="NCBI Taxonomy" id="691883"/>
    <lineage>
        <taxon>Eukaryota</taxon>
        <taxon>Rotosphaerida</taxon>
        <taxon>Fonticulaceae</taxon>
        <taxon>Fonticula</taxon>
    </lineage>
</organism>
<dbReference type="OrthoDB" id="438553at2759"/>
<keyword evidence="10" id="KW-1185">Reference proteome</keyword>
<keyword evidence="5" id="KW-0808">Transferase</keyword>
<dbReference type="GeneID" id="20530440"/>
<dbReference type="GO" id="GO:0005739">
    <property type="term" value="C:mitochondrion"/>
    <property type="evidence" value="ECO:0007669"/>
    <property type="project" value="UniProtKB-SubCell"/>
</dbReference>
<keyword evidence="4" id="KW-0489">Methyltransferase</keyword>
<evidence type="ECO:0000256" key="4">
    <source>
        <dbReference type="ARBA" id="ARBA00022603"/>
    </source>
</evidence>
<dbReference type="InterPro" id="IPR038375">
    <property type="entry name" value="NDUFAF7_sf"/>
</dbReference>
<sequence>MLAHVARRGAACLPRLGRPLVAAGVHALGPAGRPFSSDAGSGSAPPPTVGSGLSPAEQAGAPVSHDRFLQYLISKIRLQGPLSVADFMKECLTNPVAGFYMHHDALGRAGDFVTSPEVSSLFGDCVGTWVTNVLLGFEGQGAAGAGAGAGAGGSPFRLVELDPGKGTLMKDVLRVARRLYSGRGVSLGDRLSRVQLVEASPTLRAVQAAALQVDPATGRTPDGVAVSWYGSLEEIQAEDRELAAAGRPAERFVLLAHEFLDALPVFQFVRPPGGAWSEVLVSLSPRLVAELDPVGPAGGEAGSGPALPPMPELSGEDAEHDLCFTLSDGPTPNSSLVSMFAGPGGGAPATVTHAPASSSSAAAAATTTTTDPAPEDDRIEISAAVADVSARIAQMVEDHRGVALIVDYGVDGPLRSSVRGIRQHQFVHPLLQPGTVDLSADVDFSLVRRAAMHMPLAFDLDATTGSSVSGLDQSLRAQRAGEGQEDPAAAAAAAIASRLDAAAPLRRQVNVSGLMTQHEFLRDMGIGVRLQQVLKLDSARQAAAAKAAATGEALPPGAPAPMSREDRAALISGVRRLVDLDQMGQIYKFIAISPSDGSPEPGPDALPYPFRPHAPAGGKPRE</sequence>
<evidence type="ECO:0000256" key="2">
    <source>
        <dbReference type="ARBA" id="ARBA00005891"/>
    </source>
</evidence>
<keyword evidence="6" id="KW-0496">Mitochondrion</keyword>
<feature type="compositionally biased region" description="Low complexity" evidence="8">
    <location>
        <begin position="34"/>
        <end position="43"/>
    </location>
</feature>
<evidence type="ECO:0000256" key="7">
    <source>
        <dbReference type="ARBA" id="ARBA00048612"/>
    </source>
</evidence>
<feature type="region of interest" description="Disordered" evidence="8">
    <location>
        <begin position="347"/>
        <end position="375"/>
    </location>
</feature>
<proteinExistence type="inferred from homology"/>
<dbReference type="SUPFAM" id="SSF53335">
    <property type="entry name" value="S-adenosyl-L-methionine-dependent methyltransferases"/>
    <property type="match status" value="1"/>
</dbReference>
<dbReference type="EC" id="2.1.1.320" evidence="3"/>
<dbReference type="STRING" id="691883.A0A058Z2L5"/>
<dbReference type="GO" id="GO:0032981">
    <property type="term" value="P:mitochondrial respiratory chain complex I assembly"/>
    <property type="evidence" value="ECO:0007669"/>
    <property type="project" value="TreeGrafter"/>
</dbReference>
<reference evidence="9" key="1">
    <citation type="submission" date="2013-04" db="EMBL/GenBank/DDBJ databases">
        <title>The Genome Sequence of Fonticula alba ATCC 38817.</title>
        <authorList>
            <consortium name="The Broad Institute Genomics Platform"/>
            <person name="Russ C."/>
            <person name="Cuomo C."/>
            <person name="Burger G."/>
            <person name="Gray M.W."/>
            <person name="Holland P.W.H."/>
            <person name="King N."/>
            <person name="Lang F.B.F."/>
            <person name="Roger A.J."/>
            <person name="Ruiz-Trillo I."/>
            <person name="Brown M."/>
            <person name="Walker B."/>
            <person name="Young S."/>
            <person name="Zeng Q."/>
            <person name="Gargeya S."/>
            <person name="Fitzgerald M."/>
            <person name="Haas B."/>
            <person name="Abouelleil A."/>
            <person name="Allen A.W."/>
            <person name="Alvarado L."/>
            <person name="Arachchi H.M."/>
            <person name="Berlin A.M."/>
            <person name="Chapman S.B."/>
            <person name="Gainer-Dewar J."/>
            <person name="Goldberg J."/>
            <person name="Griggs A."/>
            <person name="Gujja S."/>
            <person name="Hansen M."/>
            <person name="Howarth C."/>
            <person name="Imamovic A."/>
            <person name="Ireland A."/>
            <person name="Larimer J."/>
            <person name="McCowan C."/>
            <person name="Murphy C."/>
            <person name="Pearson M."/>
            <person name="Poon T.W."/>
            <person name="Priest M."/>
            <person name="Roberts A."/>
            <person name="Saif S."/>
            <person name="Shea T."/>
            <person name="Sisk P."/>
            <person name="Sykes S."/>
            <person name="Wortman J."/>
            <person name="Nusbaum C."/>
            <person name="Birren B."/>
        </authorList>
    </citation>
    <scope>NUCLEOTIDE SEQUENCE [LARGE SCALE GENOMIC DNA]</scope>
    <source>
        <strain evidence="9">ATCC 38817</strain>
    </source>
</reference>
<evidence type="ECO:0000256" key="3">
    <source>
        <dbReference type="ARBA" id="ARBA00011935"/>
    </source>
</evidence>
<feature type="compositionally biased region" description="Low complexity" evidence="8">
    <location>
        <begin position="348"/>
        <end position="372"/>
    </location>
</feature>
<name>A0A058Z2L5_FONAL</name>
<comment type="subcellular location">
    <subcellularLocation>
        <location evidence="1">Mitochondrion</location>
    </subcellularLocation>
</comment>
<evidence type="ECO:0000256" key="1">
    <source>
        <dbReference type="ARBA" id="ARBA00004173"/>
    </source>
</evidence>
<protein>
    <recommendedName>
        <fullName evidence="3">type II protein arginine methyltransferase</fullName>
        <ecNumber evidence="3">2.1.1.320</ecNumber>
    </recommendedName>
</protein>
<accession>A0A058Z2L5</accession>
<dbReference type="GO" id="GO:0035243">
    <property type="term" value="F:protein-arginine omega-N symmetric methyltransferase activity"/>
    <property type="evidence" value="ECO:0007669"/>
    <property type="project" value="UniProtKB-EC"/>
</dbReference>
<dbReference type="Pfam" id="PF02636">
    <property type="entry name" value="Methyltransf_28"/>
    <property type="match status" value="1"/>
</dbReference>
<dbReference type="Gene3D" id="3.40.50.12710">
    <property type="match status" value="1"/>
</dbReference>
<dbReference type="EMBL" id="KB932213">
    <property type="protein sequence ID" value="KCV67772.1"/>
    <property type="molecule type" value="Genomic_DNA"/>
</dbReference>
<dbReference type="InterPro" id="IPR029063">
    <property type="entry name" value="SAM-dependent_MTases_sf"/>
</dbReference>
<comment type="catalytic activity">
    <reaction evidence="7">
        <text>L-arginyl-[protein] + 2 S-adenosyl-L-methionine = N(omega),N(omega)'-dimethyl-L-arginyl-[protein] + 2 S-adenosyl-L-homocysteine + 2 H(+)</text>
        <dbReference type="Rhea" id="RHEA:48108"/>
        <dbReference type="Rhea" id="RHEA-COMP:10532"/>
        <dbReference type="Rhea" id="RHEA-COMP:11992"/>
        <dbReference type="ChEBI" id="CHEBI:15378"/>
        <dbReference type="ChEBI" id="CHEBI:29965"/>
        <dbReference type="ChEBI" id="CHEBI:57856"/>
        <dbReference type="ChEBI" id="CHEBI:59789"/>
        <dbReference type="ChEBI" id="CHEBI:88221"/>
        <dbReference type="EC" id="2.1.1.320"/>
    </reaction>
</comment>
<feature type="region of interest" description="Disordered" evidence="8">
    <location>
        <begin position="294"/>
        <end position="316"/>
    </location>
</feature>
<dbReference type="PANTHER" id="PTHR12049">
    <property type="entry name" value="PROTEIN ARGININE METHYLTRANSFERASE NDUFAF7, MITOCHONDRIAL"/>
    <property type="match status" value="1"/>
</dbReference>
<comment type="similarity">
    <text evidence="2">Belongs to the NDUFAF7 family.</text>
</comment>
<dbReference type="GO" id="GO:0032259">
    <property type="term" value="P:methylation"/>
    <property type="evidence" value="ECO:0007669"/>
    <property type="project" value="UniProtKB-KW"/>
</dbReference>
<dbReference type="InterPro" id="IPR003788">
    <property type="entry name" value="NDUFAF7"/>
</dbReference>
<evidence type="ECO:0000313" key="9">
    <source>
        <dbReference type="EMBL" id="KCV67772.1"/>
    </source>
</evidence>
<dbReference type="Proteomes" id="UP000030693">
    <property type="component" value="Unassembled WGS sequence"/>
</dbReference>
<dbReference type="RefSeq" id="XP_009497803.1">
    <property type="nucleotide sequence ID" value="XM_009499528.1"/>
</dbReference>
<evidence type="ECO:0000313" key="10">
    <source>
        <dbReference type="Proteomes" id="UP000030693"/>
    </source>
</evidence>
<feature type="region of interest" description="Disordered" evidence="8">
    <location>
        <begin position="592"/>
        <end position="622"/>
    </location>
</feature>
<dbReference type="AlphaFoldDB" id="A0A058Z2L5"/>
<feature type="region of interest" description="Disordered" evidence="8">
    <location>
        <begin position="34"/>
        <end position="59"/>
    </location>
</feature>
<evidence type="ECO:0000256" key="6">
    <source>
        <dbReference type="ARBA" id="ARBA00023128"/>
    </source>
</evidence>
<evidence type="ECO:0000256" key="5">
    <source>
        <dbReference type="ARBA" id="ARBA00022679"/>
    </source>
</evidence>
<evidence type="ECO:0000256" key="8">
    <source>
        <dbReference type="SAM" id="MobiDB-lite"/>
    </source>
</evidence>